<dbReference type="Pfam" id="PF00756">
    <property type="entry name" value="Esterase"/>
    <property type="match status" value="1"/>
</dbReference>
<name>A0ABV8S4F5_9BACL</name>
<dbReference type="RefSeq" id="WP_204600889.1">
    <property type="nucleotide sequence ID" value="NZ_JBHSED010000003.1"/>
</dbReference>
<keyword evidence="1" id="KW-0378">Hydrolase</keyword>
<dbReference type="InterPro" id="IPR029058">
    <property type="entry name" value="AB_hydrolase_fold"/>
</dbReference>
<accession>A0ABV8S4F5</accession>
<dbReference type="PANTHER" id="PTHR48098:SF6">
    <property type="entry name" value="FERRI-BACILLIBACTIN ESTERASE BESA"/>
    <property type="match status" value="1"/>
</dbReference>
<keyword evidence="2" id="KW-1185">Reference proteome</keyword>
<organism evidence="1 2">
    <name type="scientific">Cohnella boryungensis</name>
    <dbReference type="NCBI Taxonomy" id="768479"/>
    <lineage>
        <taxon>Bacteria</taxon>
        <taxon>Bacillati</taxon>
        <taxon>Bacillota</taxon>
        <taxon>Bacilli</taxon>
        <taxon>Bacillales</taxon>
        <taxon>Paenibacillaceae</taxon>
        <taxon>Cohnella</taxon>
    </lineage>
</organism>
<gene>
    <name evidence="1" type="ORF">ACFO1S_02100</name>
</gene>
<evidence type="ECO:0000313" key="1">
    <source>
        <dbReference type="EMBL" id="MFC4302230.1"/>
    </source>
</evidence>
<dbReference type="PANTHER" id="PTHR48098">
    <property type="entry name" value="ENTEROCHELIN ESTERASE-RELATED"/>
    <property type="match status" value="1"/>
</dbReference>
<dbReference type="Proteomes" id="UP001595755">
    <property type="component" value="Unassembled WGS sequence"/>
</dbReference>
<protein>
    <submittedName>
        <fullName evidence="1">Alpha/beta hydrolase</fullName>
    </submittedName>
</protein>
<evidence type="ECO:0000313" key="2">
    <source>
        <dbReference type="Proteomes" id="UP001595755"/>
    </source>
</evidence>
<comment type="caution">
    <text evidence="1">The sequence shown here is derived from an EMBL/GenBank/DDBJ whole genome shotgun (WGS) entry which is preliminary data.</text>
</comment>
<reference evidence="2" key="1">
    <citation type="journal article" date="2019" name="Int. J. Syst. Evol. Microbiol.">
        <title>The Global Catalogue of Microorganisms (GCM) 10K type strain sequencing project: providing services to taxonomists for standard genome sequencing and annotation.</title>
        <authorList>
            <consortium name="The Broad Institute Genomics Platform"/>
            <consortium name="The Broad Institute Genome Sequencing Center for Infectious Disease"/>
            <person name="Wu L."/>
            <person name="Ma J."/>
        </authorList>
    </citation>
    <scope>NUCLEOTIDE SEQUENCE [LARGE SCALE GENOMIC DNA]</scope>
    <source>
        <strain evidence="2">CGMCC 4.1641</strain>
    </source>
</reference>
<dbReference type="Gene3D" id="3.40.50.1820">
    <property type="entry name" value="alpha/beta hydrolase"/>
    <property type="match status" value="1"/>
</dbReference>
<dbReference type="EMBL" id="JBHSED010000003">
    <property type="protein sequence ID" value="MFC4302230.1"/>
    <property type="molecule type" value="Genomic_DNA"/>
</dbReference>
<proteinExistence type="predicted"/>
<dbReference type="InterPro" id="IPR050583">
    <property type="entry name" value="Mycobacterial_A85_antigen"/>
</dbReference>
<sequence length="451" mass="50942">MMNAVQSQLVTLSGVHASRLGNEREIYVYLPEGYDSEPSMRYPVLYMHVGQHVFEPSKPSGESWAMHRVAERLIAEGLIRPLIIVAVEHKYEEGTSEYFHELCAYPIRCLGESYEHFLIEELKPLVDRTLRTLPEPENTALMGSSAAGIATYNIGLRNPDTFGMLGILSPFFVQVNPDTLAETLQYRFYPVNAGQKIWLDIGGAEGFFMPEHVRTVAEGMLQRGMTQEDELYYFMDGQAAHSERDWNRRAHMPLVHFFGTKGAPTGVELQGPDVVGIEGPQLFLNAVVSLSNGLSYSDLQGEYRIEDSGILEVEPNGRLRPKKVGATRVYYRCGSLEASREIAVTDRLSGTVEVEIEIRVPESTPDDAAVYATFEVPKRGKGLYAGTMHLPRGLIFDFLITRGYDKEEVDRDYGQIPYRRLVADEDKKVVYTVENWIDLRTEAAQERNDRQ</sequence>
<dbReference type="GO" id="GO:0016787">
    <property type="term" value="F:hydrolase activity"/>
    <property type="evidence" value="ECO:0007669"/>
    <property type="project" value="UniProtKB-KW"/>
</dbReference>
<dbReference type="SUPFAM" id="SSF53474">
    <property type="entry name" value="alpha/beta-Hydrolases"/>
    <property type="match status" value="1"/>
</dbReference>
<dbReference type="InterPro" id="IPR000801">
    <property type="entry name" value="Esterase-like"/>
</dbReference>